<name>A0ACD3BAC9_9AGAR</name>
<keyword evidence="2" id="KW-1185">Reference proteome</keyword>
<reference evidence="1 2" key="1">
    <citation type="journal article" date="2019" name="Nat. Ecol. Evol.">
        <title>Megaphylogeny resolves global patterns of mushroom evolution.</title>
        <authorList>
            <person name="Varga T."/>
            <person name="Krizsan K."/>
            <person name="Foldi C."/>
            <person name="Dima B."/>
            <person name="Sanchez-Garcia M."/>
            <person name="Sanchez-Ramirez S."/>
            <person name="Szollosi G.J."/>
            <person name="Szarkandi J.G."/>
            <person name="Papp V."/>
            <person name="Albert L."/>
            <person name="Andreopoulos W."/>
            <person name="Angelini C."/>
            <person name="Antonin V."/>
            <person name="Barry K.W."/>
            <person name="Bougher N.L."/>
            <person name="Buchanan P."/>
            <person name="Buyck B."/>
            <person name="Bense V."/>
            <person name="Catcheside P."/>
            <person name="Chovatia M."/>
            <person name="Cooper J."/>
            <person name="Damon W."/>
            <person name="Desjardin D."/>
            <person name="Finy P."/>
            <person name="Geml J."/>
            <person name="Haridas S."/>
            <person name="Hughes K."/>
            <person name="Justo A."/>
            <person name="Karasinski D."/>
            <person name="Kautmanova I."/>
            <person name="Kiss B."/>
            <person name="Kocsube S."/>
            <person name="Kotiranta H."/>
            <person name="LaButti K.M."/>
            <person name="Lechner B.E."/>
            <person name="Liimatainen K."/>
            <person name="Lipzen A."/>
            <person name="Lukacs Z."/>
            <person name="Mihaltcheva S."/>
            <person name="Morgado L.N."/>
            <person name="Niskanen T."/>
            <person name="Noordeloos M.E."/>
            <person name="Ohm R.A."/>
            <person name="Ortiz-Santana B."/>
            <person name="Ovrebo C."/>
            <person name="Racz N."/>
            <person name="Riley R."/>
            <person name="Savchenko A."/>
            <person name="Shiryaev A."/>
            <person name="Soop K."/>
            <person name="Spirin V."/>
            <person name="Szebenyi C."/>
            <person name="Tomsovsky M."/>
            <person name="Tulloss R.E."/>
            <person name="Uehling J."/>
            <person name="Grigoriev I.V."/>
            <person name="Vagvolgyi C."/>
            <person name="Papp T."/>
            <person name="Martin F.M."/>
            <person name="Miettinen O."/>
            <person name="Hibbett D.S."/>
            <person name="Nagy L.G."/>
        </authorList>
    </citation>
    <scope>NUCLEOTIDE SEQUENCE [LARGE SCALE GENOMIC DNA]</scope>
    <source>
        <strain evidence="1 2">NL-1719</strain>
    </source>
</reference>
<sequence>MATSPIVAIIAAGAMGGGVGKRMTESGCQVWTILEGRSEATKKRAEDAGMKESSVEEIVRSADFVLSILPPSDAHELARTFAEEVKRQGGERKIVYADCNAVSPETVKTISELFVGLKNVGFVDGSIIGGPPKGDYNPRLYASVGAGEEEVLGEFEKLKAWGIDVKPLKGDGVGVGDASALKMSYAGISKGLTGLFATMILGSLTSASRV</sequence>
<proteinExistence type="predicted"/>
<protein>
    <submittedName>
        <fullName evidence="1">Uncharacterized protein</fullName>
    </submittedName>
</protein>
<organism evidence="1 2">
    <name type="scientific">Pluteus cervinus</name>
    <dbReference type="NCBI Taxonomy" id="181527"/>
    <lineage>
        <taxon>Eukaryota</taxon>
        <taxon>Fungi</taxon>
        <taxon>Dikarya</taxon>
        <taxon>Basidiomycota</taxon>
        <taxon>Agaricomycotina</taxon>
        <taxon>Agaricomycetes</taxon>
        <taxon>Agaricomycetidae</taxon>
        <taxon>Agaricales</taxon>
        <taxon>Pluteineae</taxon>
        <taxon>Pluteaceae</taxon>
        <taxon>Pluteus</taxon>
    </lineage>
</organism>
<dbReference type="Proteomes" id="UP000308600">
    <property type="component" value="Unassembled WGS sequence"/>
</dbReference>
<dbReference type="EMBL" id="ML208267">
    <property type="protein sequence ID" value="TFK74532.1"/>
    <property type="molecule type" value="Genomic_DNA"/>
</dbReference>
<accession>A0ACD3BAC9</accession>
<gene>
    <name evidence="1" type="ORF">BDN72DRAFT_833013</name>
</gene>
<evidence type="ECO:0000313" key="1">
    <source>
        <dbReference type="EMBL" id="TFK74532.1"/>
    </source>
</evidence>
<evidence type="ECO:0000313" key="2">
    <source>
        <dbReference type="Proteomes" id="UP000308600"/>
    </source>
</evidence>